<dbReference type="STRING" id="4537.A0A0E0L115"/>
<organism evidence="1">
    <name type="scientific">Oryza punctata</name>
    <name type="common">Red rice</name>
    <dbReference type="NCBI Taxonomy" id="4537"/>
    <lineage>
        <taxon>Eukaryota</taxon>
        <taxon>Viridiplantae</taxon>
        <taxon>Streptophyta</taxon>
        <taxon>Embryophyta</taxon>
        <taxon>Tracheophyta</taxon>
        <taxon>Spermatophyta</taxon>
        <taxon>Magnoliopsida</taxon>
        <taxon>Liliopsida</taxon>
        <taxon>Poales</taxon>
        <taxon>Poaceae</taxon>
        <taxon>BOP clade</taxon>
        <taxon>Oryzoideae</taxon>
        <taxon>Oryzeae</taxon>
        <taxon>Oryzinae</taxon>
        <taxon>Oryza</taxon>
    </lineage>
</organism>
<dbReference type="HOGENOM" id="CLU_2999822_0_0_1"/>
<accession>A0A0E0L115</accession>
<reference evidence="1" key="1">
    <citation type="submission" date="2015-04" db="UniProtKB">
        <authorList>
            <consortium name="EnsemblPlants"/>
        </authorList>
    </citation>
    <scope>IDENTIFICATION</scope>
</reference>
<sequence length="57" mass="6631">MKRTARPVYDIIDPRDMKQLGISGEVQYIVSPVKSRDSLRRRPRGLLQKLGFFLKAE</sequence>
<evidence type="ECO:0000313" key="2">
    <source>
        <dbReference type="Proteomes" id="UP000026962"/>
    </source>
</evidence>
<evidence type="ECO:0000313" key="1">
    <source>
        <dbReference type="EnsemblPlants" id="OPUNC05G10100.1"/>
    </source>
</evidence>
<protein>
    <submittedName>
        <fullName evidence="1">Uncharacterized protein</fullName>
    </submittedName>
</protein>
<keyword evidence="2" id="KW-1185">Reference proteome</keyword>
<reference evidence="1" key="2">
    <citation type="submission" date="2018-05" db="EMBL/GenBank/DDBJ databases">
        <title>OpunRS2 (Oryza punctata Reference Sequence Version 2).</title>
        <authorList>
            <person name="Zhang J."/>
            <person name="Kudrna D."/>
            <person name="Lee S."/>
            <person name="Talag J."/>
            <person name="Welchert J."/>
            <person name="Wing R.A."/>
        </authorList>
    </citation>
    <scope>NUCLEOTIDE SEQUENCE [LARGE SCALE GENOMIC DNA]</scope>
</reference>
<dbReference type="AlphaFoldDB" id="A0A0E0L115"/>
<dbReference type="Proteomes" id="UP000026962">
    <property type="component" value="Chromosome 5"/>
</dbReference>
<dbReference type="eggNOG" id="ENOG502QQ5V">
    <property type="taxonomic scope" value="Eukaryota"/>
</dbReference>
<proteinExistence type="predicted"/>
<dbReference type="EnsemblPlants" id="OPUNC05G10100.1">
    <property type="protein sequence ID" value="OPUNC05G10100.1"/>
    <property type="gene ID" value="OPUNC05G10100"/>
</dbReference>
<dbReference type="Gramene" id="OPUNC05G10100.1">
    <property type="protein sequence ID" value="OPUNC05G10100.1"/>
    <property type="gene ID" value="OPUNC05G10100"/>
</dbReference>
<dbReference type="OMA" id="KVEYMVS"/>
<name>A0A0E0L115_ORYPU</name>